<accession>A0ABR5ICK8</accession>
<keyword evidence="2" id="KW-1185">Reference proteome</keyword>
<dbReference type="EMBL" id="LDTZ01000016">
    <property type="protein sequence ID" value="KNA91375.1"/>
    <property type="molecule type" value="Genomic_DNA"/>
</dbReference>
<dbReference type="PANTHER" id="PTHR33371:SF4">
    <property type="entry name" value="INTERMEMBRANE PHOSPHOLIPID TRANSPORT SYSTEM BINDING PROTEIN MLAD"/>
    <property type="match status" value="1"/>
</dbReference>
<proteinExistence type="predicted"/>
<comment type="caution">
    <text evidence="1">The sequence shown here is derived from an EMBL/GenBank/DDBJ whole genome shotgun (WGS) entry which is preliminary data.</text>
</comment>
<organism evidence="1 2">
    <name type="scientific">Gordonia jacobaea</name>
    <dbReference type="NCBI Taxonomy" id="122202"/>
    <lineage>
        <taxon>Bacteria</taxon>
        <taxon>Bacillati</taxon>
        <taxon>Actinomycetota</taxon>
        <taxon>Actinomycetes</taxon>
        <taxon>Mycobacteriales</taxon>
        <taxon>Gordoniaceae</taxon>
        <taxon>Gordonia</taxon>
    </lineage>
</organism>
<evidence type="ECO:0000313" key="1">
    <source>
        <dbReference type="EMBL" id="KNA91375.1"/>
    </source>
</evidence>
<sequence length="340" mass="34949">MSRARELSPAALRKRGMLAVLVAVAVVALVAIKPFSGGDDSVRFAIDAPSLPDGVQEGVPVDIRGETVGEVCGLDISRRDVTRMEVCVNRDAIGELTENTAVSFVSRNLFGSDAVRLNPTGSGSSVTSGSTITLAQAPSDYTVTATVRSAGSFTLPVLSPQLSDLLKQVSDTTIRLSPFLTAATVTLQTVQQGQRTRLNALLPTAADAFSGVGAAAAGAIKGLNIFNSNPLLLDHGYVLQVAQMIGDIGDLFGGMGSLFNGLAPFGAFMDLTNAFTTPLGQGLSGVTPAQVGTLIDHFGNAFHTDPTTGRTTLSVTAHLDVVPGASAPLNQLLSRVGGGS</sequence>
<gene>
    <name evidence="1" type="ORF">ABW18_09155</name>
</gene>
<evidence type="ECO:0000313" key="2">
    <source>
        <dbReference type="Proteomes" id="UP000037247"/>
    </source>
</evidence>
<dbReference type="RefSeq" id="WP_049698702.1">
    <property type="nucleotide sequence ID" value="NZ_JAQDQF010000003.1"/>
</dbReference>
<reference evidence="1 2" key="1">
    <citation type="submission" date="2015-05" db="EMBL/GenBank/DDBJ databases">
        <title>Draft genome sequence of the bacterium Gordonia jacobaea a new member of the Gordonia genus.</title>
        <authorList>
            <person name="Jimenez-Galisteo G."/>
            <person name="Dominguez A."/>
            <person name="Munoz E."/>
            <person name="Vinas M."/>
        </authorList>
    </citation>
    <scope>NUCLEOTIDE SEQUENCE [LARGE SCALE GENOMIC DNA]</scope>
    <source>
        <strain evidence="2">mv1</strain>
    </source>
</reference>
<dbReference type="PANTHER" id="PTHR33371">
    <property type="entry name" value="INTERMEMBRANE PHOSPHOLIPID TRANSPORT SYSTEM BINDING PROTEIN MLAD-RELATED"/>
    <property type="match status" value="1"/>
</dbReference>
<name>A0ABR5ICK8_9ACTN</name>
<dbReference type="InterPro" id="IPR052336">
    <property type="entry name" value="MlaD_Phospholipid_Transporter"/>
</dbReference>
<dbReference type="Proteomes" id="UP000037247">
    <property type="component" value="Unassembled WGS sequence"/>
</dbReference>
<protein>
    <submittedName>
        <fullName evidence="1">Mammalian cell entry protein</fullName>
    </submittedName>
</protein>